<evidence type="ECO:0000313" key="2">
    <source>
        <dbReference type="Proteomes" id="UP000004550"/>
    </source>
</evidence>
<proteinExistence type="predicted"/>
<dbReference type="EMBL" id="CP013070">
    <property type="protein sequence ID" value="APL94113.1"/>
    <property type="molecule type" value="Genomic_DNA"/>
</dbReference>
<protein>
    <submittedName>
        <fullName evidence="1">Uncharacterized protein</fullName>
    </submittedName>
</protein>
<gene>
    <name evidence="1" type="ORF">SIDU_06105</name>
</gene>
<dbReference type="KEGG" id="sinb:SIDU_06105"/>
<dbReference type="AlphaFoldDB" id="A0A1L5BMN1"/>
<name>A0A1L5BMN1_SPHIB</name>
<accession>A0A1L5BMN1</accession>
<organism evidence="1 2">
    <name type="scientific">Sphingobium indicum (strain DSM 16412 / CCM 7286 / MTCC 6364 / B90A)</name>
    <dbReference type="NCBI Taxonomy" id="861109"/>
    <lineage>
        <taxon>Bacteria</taxon>
        <taxon>Pseudomonadati</taxon>
        <taxon>Pseudomonadota</taxon>
        <taxon>Alphaproteobacteria</taxon>
        <taxon>Sphingomonadales</taxon>
        <taxon>Sphingomonadaceae</taxon>
        <taxon>Sphingobium</taxon>
    </lineage>
</organism>
<dbReference type="Proteomes" id="UP000004550">
    <property type="component" value="Chromosome"/>
</dbReference>
<sequence length="119" mass="13338">MPSVIAAPNIADAIAKANQWVAAAKPVIRAWFALDDIAGDLFTAEQRIRDEARGLLRKPRDEMYRMIEGIRDDFRCDHVVHASEGADDAEWDRVEEFNDELDRGMVSVAAAIKQVEAEL</sequence>
<evidence type="ECO:0000313" key="1">
    <source>
        <dbReference type="EMBL" id="APL94113.1"/>
    </source>
</evidence>
<reference evidence="1 2" key="1">
    <citation type="journal article" date="2012" name="J. Bacteriol.">
        <title>Genome sequence of Sphingobium indicum B90A, a hexachlorocyclohexane-degrading bacterium.</title>
        <authorList>
            <person name="Anand S."/>
            <person name="Sangwan N."/>
            <person name="Lata P."/>
            <person name="Kaur J."/>
            <person name="Dua A."/>
            <person name="Singh A.K."/>
            <person name="Verma M."/>
            <person name="Kaur J."/>
            <person name="Khurana J.P."/>
            <person name="Khurana P."/>
            <person name="Mathur S."/>
            <person name="Lal R."/>
        </authorList>
    </citation>
    <scope>NUCLEOTIDE SEQUENCE [LARGE SCALE GENOMIC DNA]</scope>
    <source>
        <strain evidence="2">DSM 16412 / CCM 7286 / MTCC 6364 / B90A</strain>
    </source>
</reference>